<dbReference type="GO" id="GO:0034194">
    <property type="term" value="P:D-galactonate catabolic process"/>
    <property type="evidence" value="ECO:0007669"/>
    <property type="project" value="InterPro"/>
</dbReference>
<dbReference type="InterPro" id="IPR042258">
    <property type="entry name" value="DGOK_N"/>
</dbReference>
<dbReference type="Gene3D" id="3.30.420.310">
    <property type="entry name" value="2-keto-3-deoxy-galactonokinase, C-terminal domain"/>
    <property type="match status" value="1"/>
</dbReference>
<proteinExistence type="predicted"/>
<organism evidence="1">
    <name type="scientific">alpha proteobacterium U95</name>
    <dbReference type="NCBI Taxonomy" id="649539"/>
    <lineage>
        <taxon>Bacteria</taxon>
        <taxon>Pseudomonadati</taxon>
        <taxon>Pseudomonadota</taxon>
        <taxon>Alphaproteobacteria</taxon>
    </lineage>
</organism>
<dbReference type="Gene3D" id="3.30.420.300">
    <property type="entry name" value="2-keto-3-deoxy-galactonokinase, substrate binding domain"/>
    <property type="match status" value="1"/>
</dbReference>
<dbReference type="EMBL" id="KC211770">
    <property type="protein sequence ID" value="AGI04212.1"/>
    <property type="molecule type" value="Genomic_DNA"/>
</dbReference>
<dbReference type="EC" id="2.7.1.58" evidence="1"/>
<dbReference type="InterPro" id="IPR042257">
    <property type="entry name" value="DGOK_C"/>
</dbReference>
<dbReference type="AlphaFoldDB" id="M4W6R8"/>
<keyword evidence="1" id="KW-0418">Kinase</keyword>
<protein>
    <submittedName>
        <fullName evidence="1">2-dehydro-3-deoxygalactonokinase</fullName>
        <ecNumber evidence="1">2.7.1.58</ecNumber>
    </submittedName>
</protein>
<evidence type="ECO:0000313" key="1">
    <source>
        <dbReference type="EMBL" id="AGI04212.1"/>
    </source>
</evidence>
<dbReference type="Pfam" id="PF05035">
    <property type="entry name" value="DGOK"/>
    <property type="match status" value="1"/>
</dbReference>
<sequence>MKPEWIAADWGTSHLRVWAMEGSTPIDQAQSDMGMARVSKGGFEDALLALIDGWLGAAPLDVIACGMVGARQGWVEAPYAAVPTAPVQGIPIRVPATDPRIRAFVVPGLKQVSPPDVMRGEETQIAGFLDTHPNWDGVICLPGTHTKWVQVSANEVVSFRTFMTGELFDLLRGQSVLRHSVSDGWDEAAFAEAVKDTLSKPEQLAARLFSLRAADLLHGQDGSTARARLSGLLIGAELAASRPYWLGQQIAIIGAERLSAAYGKALQPQGAFVEMADATTSTLAGLNKARNMTRETV</sequence>
<reference evidence="1" key="1">
    <citation type="journal article" date="2013" name="Mar. Drugs">
        <title>Assessing the effectiveness of functional genetic screens for the identification of bioactive metabolites.</title>
        <authorList>
            <person name="Penesyan A."/>
            <person name="Ballestriero F."/>
            <person name="Daim M."/>
            <person name="Kjelleberg S."/>
            <person name="Thomas T."/>
            <person name="Egan S."/>
        </authorList>
    </citation>
    <scope>NUCLEOTIDE SEQUENCE</scope>
    <source>
        <strain evidence="1">U95</strain>
    </source>
</reference>
<dbReference type="GO" id="GO:0008671">
    <property type="term" value="F:2-dehydro-3-deoxygalactonokinase activity"/>
    <property type="evidence" value="ECO:0007669"/>
    <property type="project" value="UniProtKB-EC"/>
</dbReference>
<name>M4W6R8_9PROT</name>
<keyword evidence="1" id="KW-0808">Transferase</keyword>
<dbReference type="InterPro" id="IPR007729">
    <property type="entry name" value="DGOK"/>
</dbReference>
<accession>M4W6R8</accession>
<dbReference type="CDD" id="cd24012">
    <property type="entry name" value="ASKHA_NBD_KDGal-kinase"/>
    <property type="match status" value="1"/>
</dbReference>